<comment type="caution">
    <text evidence="6">The sequence shown here is derived from an EMBL/GenBank/DDBJ whole genome shotgun (WGS) entry which is preliminary data.</text>
</comment>
<dbReference type="InterPro" id="IPR044285">
    <property type="entry name" value="PWP1"/>
</dbReference>
<dbReference type="InterPro" id="IPR015943">
    <property type="entry name" value="WD40/YVTN_repeat-like_dom_sf"/>
</dbReference>
<dbReference type="InterPro" id="IPR001680">
    <property type="entry name" value="WD40_rpt"/>
</dbReference>
<feature type="region of interest" description="Disordered" evidence="5">
    <location>
        <begin position="223"/>
        <end position="242"/>
    </location>
</feature>
<reference evidence="6" key="1">
    <citation type="submission" date="2013-08" db="EMBL/GenBank/DDBJ databases">
        <title>Gene expansion shapes genome architecture in the human pathogen Lichtheimia corymbifera: an evolutionary genomics analysis in the ancient terrestrial Mucorales (Mucoromycotina).</title>
        <authorList>
            <person name="Schwartze V.U."/>
            <person name="Winter S."/>
            <person name="Shelest E."/>
            <person name="Marcet-Houben M."/>
            <person name="Horn F."/>
            <person name="Wehner S."/>
            <person name="Hoffmann K."/>
            <person name="Riege K."/>
            <person name="Sammeth M."/>
            <person name="Nowrousian M."/>
            <person name="Valiante V."/>
            <person name="Linde J."/>
            <person name="Jacobsen I.D."/>
            <person name="Marz M."/>
            <person name="Brakhage A.A."/>
            <person name="Gabaldon T."/>
            <person name="Bocker S."/>
            <person name="Voigt K."/>
        </authorList>
    </citation>
    <scope>NUCLEOTIDE SEQUENCE [LARGE SCALE GENOMIC DNA]</scope>
    <source>
        <strain evidence="6">FSU 9682</strain>
    </source>
</reference>
<feature type="repeat" description="WD" evidence="4">
    <location>
        <begin position="377"/>
        <end position="419"/>
    </location>
</feature>
<dbReference type="SUPFAM" id="SSF50978">
    <property type="entry name" value="WD40 repeat-like"/>
    <property type="match status" value="1"/>
</dbReference>
<protein>
    <submittedName>
        <fullName evidence="6">Rrna processing protein</fullName>
    </submittedName>
</protein>
<dbReference type="EMBL" id="CBTN010000002">
    <property type="protein sequence ID" value="CDH49179.1"/>
    <property type="molecule type" value="Genomic_DNA"/>
</dbReference>
<dbReference type="AlphaFoldDB" id="A0A068RGS9"/>
<evidence type="ECO:0000256" key="5">
    <source>
        <dbReference type="SAM" id="MobiDB-lite"/>
    </source>
</evidence>
<keyword evidence="1" id="KW-0597">Phosphoprotein</keyword>
<dbReference type="PROSITE" id="PS00678">
    <property type="entry name" value="WD_REPEATS_1"/>
    <property type="match status" value="1"/>
</dbReference>
<feature type="compositionally biased region" description="Acidic residues" evidence="5">
    <location>
        <begin position="54"/>
        <end position="64"/>
    </location>
</feature>
<organism evidence="6 7">
    <name type="scientific">Lichtheimia corymbifera JMRC:FSU:9682</name>
    <dbReference type="NCBI Taxonomy" id="1263082"/>
    <lineage>
        <taxon>Eukaryota</taxon>
        <taxon>Fungi</taxon>
        <taxon>Fungi incertae sedis</taxon>
        <taxon>Mucoromycota</taxon>
        <taxon>Mucoromycotina</taxon>
        <taxon>Mucoromycetes</taxon>
        <taxon>Mucorales</taxon>
        <taxon>Lichtheimiaceae</taxon>
        <taxon>Lichtheimia</taxon>
    </lineage>
</organism>
<dbReference type="OrthoDB" id="270624at2759"/>
<keyword evidence="2 4" id="KW-0853">WD repeat</keyword>
<dbReference type="InterPro" id="IPR019775">
    <property type="entry name" value="WD40_repeat_CS"/>
</dbReference>
<dbReference type="VEuPathDB" id="FungiDB:LCOR_00933.1"/>
<dbReference type="PROSITE" id="PS50294">
    <property type="entry name" value="WD_REPEATS_REGION"/>
    <property type="match status" value="2"/>
</dbReference>
<evidence type="ECO:0000256" key="4">
    <source>
        <dbReference type="PROSITE-ProRule" id="PRU00221"/>
    </source>
</evidence>
<gene>
    <name evidence="6" type="ORF">LCOR_00933.1</name>
</gene>
<feature type="region of interest" description="Disordered" evidence="5">
    <location>
        <begin position="46"/>
        <end position="71"/>
    </location>
</feature>
<evidence type="ECO:0000313" key="6">
    <source>
        <dbReference type="EMBL" id="CDH49179.1"/>
    </source>
</evidence>
<evidence type="ECO:0000313" key="7">
    <source>
        <dbReference type="Proteomes" id="UP000027586"/>
    </source>
</evidence>
<sequence>MISAIQWIRKGVAAEQPEKYKLDESELEKIGKIAADRLGEAKVDLANAQKGGDMDIDSDDSENEDAVHEKDNDMREYDLETEDIAEAEAEPGKFMNRKDLAYYQNEEDDPYITLKNEDDEAEEMEEMRVLPTDNMMLAVKTEDDVSQLEVYVYEREENNLYVHHDVMLPSFPLCLEWLDFHTGDKAGQQGSGNYVAVGTFEPDIEIWNVDMVDAMLPQAILGSSNPATAGAKPKKKKSKKANSNYHVDAVMDLSWNKQHRNFLLSSSADTTVKLWDLNNSTCVQSYNHHNDKVQAVAWNPVEATAFVSGGYDKSICVLDARSPDNVTRWTIQSDVESIVWDPHNPTNFYLAMENGMVQYYDVRVVANGAGGKAIFTLQAHDGAVSALDVNPVVPNCIATGSTDKLVKVWNTTDNRPSMVSSRNFELGHVFSAKFCPDEPMELAISGSEGKIHIWDMKSNAGVRQAYNISA</sequence>
<evidence type="ECO:0000256" key="1">
    <source>
        <dbReference type="ARBA" id="ARBA00022553"/>
    </source>
</evidence>
<dbReference type="Proteomes" id="UP000027586">
    <property type="component" value="Unassembled WGS sequence"/>
</dbReference>
<dbReference type="PROSITE" id="PS50082">
    <property type="entry name" value="WD_REPEATS_2"/>
    <property type="match status" value="3"/>
</dbReference>
<dbReference type="InterPro" id="IPR020472">
    <property type="entry name" value="WD40_PAC1"/>
</dbReference>
<feature type="repeat" description="WD" evidence="4">
    <location>
        <begin position="243"/>
        <end position="285"/>
    </location>
</feature>
<dbReference type="InterPro" id="IPR036322">
    <property type="entry name" value="WD40_repeat_dom_sf"/>
</dbReference>
<dbReference type="GO" id="GO:0006364">
    <property type="term" value="P:rRNA processing"/>
    <property type="evidence" value="ECO:0007669"/>
    <property type="project" value="EnsemblFungi"/>
</dbReference>
<accession>A0A068RGS9</accession>
<feature type="repeat" description="WD" evidence="4">
    <location>
        <begin position="286"/>
        <end position="328"/>
    </location>
</feature>
<evidence type="ECO:0000256" key="2">
    <source>
        <dbReference type="ARBA" id="ARBA00022574"/>
    </source>
</evidence>
<dbReference type="GO" id="GO:0005634">
    <property type="term" value="C:nucleus"/>
    <property type="evidence" value="ECO:0007669"/>
    <property type="project" value="TreeGrafter"/>
</dbReference>
<dbReference type="Pfam" id="PF00400">
    <property type="entry name" value="WD40"/>
    <property type="match status" value="4"/>
</dbReference>
<keyword evidence="7" id="KW-1185">Reference proteome</keyword>
<dbReference type="Gene3D" id="2.130.10.10">
    <property type="entry name" value="YVTN repeat-like/Quinoprotein amine dehydrogenase"/>
    <property type="match status" value="2"/>
</dbReference>
<dbReference type="STRING" id="1263082.A0A068RGS9"/>
<dbReference type="PANTHER" id="PTHR14091">
    <property type="entry name" value="PERIODIC TRYPTOPHAN PROTEIN 1"/>
    <property type="match status" value="1"/>
</dbReference>
<name>A0A068RGS9_9FUNG</name>
<dbReference type="PANTHER" id="PTHR14091:SF0">
    <property type="entry name" value="PERIODIC TRYPTOPHAN PROTEIN 1 HOMOLOG"/>
    <property type="match status" value="1"/>
</dbReference>
<dbReference type="SMART" id="SM00320">
    <property type="entry name" value="WD40"/>
    <property type="match status" value="5"/>
</dbReference>
<evidence type="ECO:0000256" key="3">
    <source>
        <dbReference type="ARBA" id="ARBA00022737"/>
    </source>
</evidence>
<proteinExistence type="predicted"/>
<keyword evidence="3" id="KW-0677">Repeat</keyword>
<dbReference type="PRINTS" id="PR00320">
    <property type="entry name" value="GPROTEINBRPT"/>
</dbReference>